<evidence type="ECO:0000256" key="6">
    <source>
        <dbReference type="ARBA" id="ARBA00023102"/>
    </source>
</evidence>
<evidence type="ECO:0000256" key="5">
    <source>
        <dbReference type="ARBA" id="ARBA00022801"/>
    </source>
</evidence>
<dbReference type="UniPathway" id="UPA00031">
    <property type="reaction ID" value="UER00013"/>
</dbReference>
<dbReference type="AlphaFoldDB" id="D8PKC1"/>
<dbReference type="VEuPathDB" id="FungiDB:SCHCODRAFT_02540211"/>
<keyword evidence="5 8" id="KW-0378">Hydrolase</keyword>
<protein>
    <recommendedName>
        <fullName evidence="3 8">Histidinol-phosphatase</fullName>
        <shortName evidence="8">HolPase</shortName>
        <ecNumber evidence="3 8">3.1.3.15</ecNumber>
    </recommendedName>
</protein>
<keyword evidence="11" id="KW-1185">Reference proteome</keyword>
<dbReference type="EC" id="3.1.3.15" evidence="3 8"/>
<proteinExistence type="inferred from homology"/>
<evidence type="ECO:0000259" key="9">
    <source>
        <dbReference type="Pfam" id="PF02811"/>
    </source>
</evidence>
<evidence type="ECO:0000256" key="4">
    <source>
        <dbReference type="ARBA" id="ARBA00022605"/>
    </source>
</evidence>
<dbReference type="OMA" id="DYDRPMY"/>
<reference evidence="10 11" key="1">
    <citation type="journal article" date="2010" name="Nat. Biotechnol.">
        <title>Genome sequence of the model mushroom Schizophyllum commune.</title>
        <authorList>
            <person name="Ohm R.A."/>
            <person name="de Jong J.F."/>
            <person name="Lugones L.G."/>
            <person name="Aerts A."/>
            <person name="Kothe E."/>
            <person name="Stajich J.E."/>
            <person name="de Vries R.P."/>
            <person name="Record E."/>
            <person name="Levasseur A."/>
            <person name="Baker S.E."/>
            <person name="Bartholomew K.A."/>
            <person name="Coutinho P.M."/>
            <person name="Erdmann S."/>
            <person name="Fowler T.J."/>
            <person name="Gathman A.C."/>
            <person name="Lombard V."/>
            <person name="Henrissat B."/>
            <person name="Knabe N."/>
            <person name="Kuees U."/>
            <person name="Lilly W.W."/>
            <person name="Lindquist E."/>
            <person name="Lucas S."/>
            <person name="Magnuson J.K."/>
            <person name="Piumi F."/>
            <person name="Raudaskoski M."/>
            <person name="Salamov A."/>
            <person name="Schmutz J."/>
            <person name="Schwarze F.W.M.R."/>
            <person name="vanKuyk P.A."/>
            <person name="Horton J.S."/>
            <person name="Grigoriev I.V."/>
            <person name="Woesten H.A.B."/>
        </authorList>
    </citation>
    <scope>NUCLEOTIDE SEQUENCE [LARGE SCALE GENOMIC DNA]</scope>
    <source>
        <strain evidence="11">H4-8 / FGSC 9210</strain>
    </source>
</reference>
<gene>
    <name evidence="10" type="ORF">SCHCODRAFT_48018</name>
</gene>
<comment type="pathway">
    <text evidence="1 8">Amino-acid biosynthesis; L-histidine biosynthesis; L-histidine from 5-phospho-alpha-D-ribose 1-diphosphate: step 8/9.</text>
</comment>
<feature type="domain" description="PHP" evidence="9">
    <location>
        <begin position="5"/>
        <end position="211"/>
    </location>
</feature>
<sequence length="303" mass="34762">MPFSHHSHSGQFCKHAKGTLEEVVQEAIRQKFQLFCLTEHVPRYREEDLYPEEQGTSLHDLSSQFQAFLEEAHRLKKLYAPQITILVGLETEYITDIDLAKIEDLLREHPREIELLVGSVHHVNSIPIDFDKDTFEGALSGFDSSKDFLGSYLDSQYEVMQRLKPEVIGHFDLCRLYTPNQRLDEHESVWGRVQRNIQFAIGYGALFEINAAAFRKGWSTAYPGKEVLQYILANKGRITLSDDSHGPQAVGLNYTRMKKYLQGNGVKDVWRLRQSSSPNVAGRYVEAVLADNVFDNPFWVGRE</sequence>
<evidence type="ECO:0000256" key="2">
    <source>
        <dbReference type="ARBA" id="ARBA00009152"/>
    </source>
</evidence>
<dbReference type="GeneID" id="9589203"/>
<comment type="catalytic activity">
    <reaction evidence="7 8">
        <text>L-histidinol phosphate + H2O = L-histidinol + phosphate</text>
        <dbReference type="Rhea" id="RHEA:14465"/>
        <dbReference type="ChEBI" id="CHEBI:15377"/>
        <dbReference type="ChEBI" id="CHEBI:43474"/>
        <dbReference type="ChEBI" id="CHEBI:57699"/>
        <dbReference type="ChEBI" id="CHEBI:57980"/>
        <dbReference type="EC" id="3.1.3.15"/>
    </reaction>
</comment>
<name>D8PKC1_SCHCM</name>
<dbReference type="NCBIfam" id="TIGR01856">
    <property type="entry name" value="hisJ_fam"/>
    <property type="match status" value="1"/>
</dbReference>
<keyword evidence="4 8" id="KW-0028">Amino-acid biosynthesis</keyword>
<dbReference type="SUPFAM" id="SSF89550">
    <property type="entry name" value="PHP domain-like"/>
    <property type="match status" value="1"/>
</dbReference>
<comment type="similarity">
    <text evidence="2 8">Belongs to the PHP hydrolase family. HisK subfamily.</text>
</comment>
<dbReference type="InterPro" id="IPR010140">
    <property type="entry name" value="Histidinol_P_phosphatase_HisJ"/>
</dbReference>
<evidence type="ECO:0000256" key="8">
    <source>
        <dbReference type="RuleBase" id="RU366003"/>
    </source>
</evidence>
<dbReference type="FunCoup" id="D8PKC1">
    <property type="interactions" value="98"/>
</dbReference>
<dbReference type="eggNOG" id="ENOG502RXUQ">
    <property type="taxonomic scope" value="Eukaryota"/>
</dbReference>
<keyword evidence="6 8" id="KW-0368">Histidine biosynthesis</keyword>
<dbReference type="RefSeq" id="XP_003036825.1">
    <property type="nucleotide sequence ID" value="XM_003036779.1"/>
</dbReference>
<dbReference type="KEGG" id="scm:SCHCO_02540211"/>
<dbReference type="Gene3D" id="3.20.20.140">
    <property type="entry name" value="Metal-dependent hydrolases"/>
    <property type="match status" value="1"/>
</dbReference>
<dbReference type="GO" id="GO:0000105">
    <property type="term" value="P:L-histidine biosynthetic process"/>
    <property type="evidence" value="ECO:0007669"/>
    <property type="project" value="UniProtKB-UniRule"/>
</dbReference>
<accession>D8PKC1</accession>
<dbReference type="PANTHER" id="PTHR21039">
    <property type="entry name" value="HISTIDINOL PHOSPHATASE-RELATED"/>
    <property type="match status" value="1"/>
</dbReference>
<dbReference type="OrthoDB" id="5957391at2759"/>
<dbReference type="CDD" id="cd12110">
    <property type="entry name" value="PHP_HisPPase_Hisj_like"/>
    <property type="match status" value="1"/>
</dbReference>
<dbReference type="InterPro" id="IPR004013">
    <property type="entry name" value="PHP_dom"/>
</dbReference>
<dbReference type="InterPro" id="IPR016195">
    <property type="entry name" value="Pol/histidinol_Pase-like"/>
</dbReference>
<dbReference type="InParanoid" id="D8PKC1"/>
<dbReference type="Proteomes" id="UP000007431">
    <property type="component" value="Unassembled WGS sequence"/>
</dbReference>
<dbReference type="PANTHER" id="PTHR21039:SF0">
    <property type="entry name" value="HISTIDINOL-PHOSPHATASE"/>
    <property type="match status" value="1"/>
</dbReference>
<evidence type="ECO:0000256" key="7">
    <source>
        <dbReference type="ARBA" id="ARBA00049158"/>
    </source>
</evidence>
<evidence type="ECO:0000313" key="11">
    <source>
        <dbReference type="Proteomes" id="UP000007431"/>
    </source>
</evidence>
<dbReference type="EMBL" id="GL377302">
    <property type="protein sequence ID" value="EFJ01923.1"/>
    <property type="molecule type" value="Genomic_DNA"/>
</dbReference>
<dbReference type="STRING" id="578458.D8PKC1"/>
<evidence type="ECO:0000313" key="10">
    <source>
        <dbReference type="EMBL" id="EFJ01923.1"/>
    </source>
</evidence>
<dbReference type="GO" id="GO:0005737">
    <property type="term" value="C:cytoplasm"/>
    <property type="evidence" value="ECO:0007669"/>
    <property type="project" value="TreeGrafter"/>
</dbReference>
<dbReference type="Pfam" id="PF02811">
    <property type="entry name" value="PHP"/>
    <property type="match status" value="1"/>
</dbReference>
<evidence type="ECO:0000256" key="1">
    <source>
        <dbReference type="ARBA" id="ARBA00004970"/>
    </source>
</evidence>
<evidence type="ECO:0000256" key="3">
    <source>
        <dbReference type="ARBA" id="ARBA00013085"/>
    </source>
</evidence>
<organism evidence="11">
    <name type="scientific">Schizophyllum commune (strain H4-8 / FGSC 9210)</name>
    <name type="common">Split gill fungus</name>
    <dbReference type="NCBI Taxonomy" id="578458"/>
    <lineage>
        <taxon>Eukaryota</taxon>
        <taxon>Fungi</taxon>
        <taxon>Dikarya</taxon>
        <taxon>Basidiomycota</taxon>
        <taxon>Agaricomycotina</taxon>
        <taxon>Agaricomycetes</taxon>
        <taxon>Agaricomycetidae</taxon>
        <taxon>Agaricales</taxon>
        <taxon>Schizophyllaceae</taxon>
        <taxon>Schizophyllum</taxon>
    </lineage>
</organism>
<dbReference type="GO" id="GO:0004401">
    <property type="term" value="F:histidinol-phosphatase activity"/>
    <property type="evidence" value="ECO:0007669"/>
    <property type="project" value="UniProtKB-UniRule"/>
</dbReference>
<dbReference type="HOGENOM" id="CLU_054611_0_0_1"/>